<evidence type="ECO:0000256" key="2">
    <source>
        <dbReference type="ARBA" id="ARBA00022737"/>
    </source>
</evidence>
<dbReference type="PRINTS" id="PR00625">
    <property type="entry name" value="JDOMAIN"/>
</dbReference>
<reference evidence="10 11" key="1">
    <citation type="journal article" date="2011" name="Proc. Natl. Acad. Sci. U.S.A.">
        <title>Comparative genomics of xylose-fermenting fungi for enhanced biofuel production.</title>
        <authorList>
            <person name="Wohlbach D.J."/>
            <person name="Kuo A."/>
            <person name="Sato T.K."/>
            <person name="Potts K.M."/>
            <person name="Salamov A.A."/>
            <person name="LaButti K.M."/>
            <person name="Sun H."/>
            <person name="Clum A."/>
            <person name="Pangilinan J.L."/>
            <person name="Lindquist E.A."/>
            <person name="Lucas S."/>
            <person name="Lapidus A."/>
            <person name="Jin M."/>
            <person name="Gunawan C."/>
            <person name="Balan V."/>
            <person name="Dale B.E."/>
            <person name="Jeffries T.W."/>
            <person name="Zinkel R."/>
            <person name="Barry K.W."/>
            <person name="Grigoriev I.V."/>
            <person name="Gasch A.P."/>
        </authorList>
    </citation>
    <scope>NUCLEOTIDE SEQUENCE [LARGE SCALE GENOMIC DNA]</scope>
    <source>
        <strain evidence="11">ATCC 10573 / BCRC 21748 / CBS 615 / JCM 9827 / NBRC 10315 / NRRL Y-1498 / VKM Y-70</strain>
    </source>
</reference>
<dbReference type="KEGG" id="cten:18250768"/>
<dbReference type="EMBL" id="GL996524">
    <property type="protein sequence ID" value="EGV63230.1"/>
    <property type="molecule type" value="Genomic_DNA"/>
</dbReference>
<dbReference type="SUPFAM" id="SSF46565">
    <property type="entry name" value="Chaperone J-domain"/>
    <property type="match status" value="1"/>
</dbReference>
<feature type="domain" description="CR-type" evidence="9">
    <location>
        <begin position="147"/>
        <end position="232"/>
    </location>
</feature>
<dbReference type="Gene3D" id="2.10.230.10">
    <property type="entry name" value="Heat shock protein DnaJ, cysteine-rich domain"/>
    <property type="match status" value="1"/>
</dbReference>
<evidence type="ECO:0000256" key="1">
    <source>
        <dbReference type="ARBA" id="ARBA00022723"/>
    </source>
</evidence>
<dbReference type="Gene3D" id="2.60.260.20">
    <property type="entry name" value="Urease metallochaperone UreE, N-terminal domain"/>
    <property type="match status" value="2"/>
</dbReference>
<keyword evidence="5" id="KW-0143">Chaperone</keyword>
<evidence type="ECO:0000313" key="10">
    <source>
        <dbReference type="EMBL" id="EGV63230.1"/>
    </source>
</evidence>
<name>G3B5H7_CANTC</name>
<protein>
    <submittedName>
        <fullName evidence="10">DnaJ-domain-containing protein</fullName>
    </submittedName>
</protein>
<dbReference type="SUPFAM" id="SSF57938">
    <property type="entry name" value="DnaJ/Hsp40 cysteine-rich domain"/>
    <property type="match status" value="1"/>
</dbReference>
<dbReference type="HAMAP" id="MF_01152">
    <property type="entry name" value="DnaJ"/>
    <property type="match status" value="1"/>
</dbReference>
<keyword evidence="3 6" id="KW-0863">Zinc-finger</keyword>
<dbReference type="eggNOG" id="KOG0712">
    <property type="taxonomic scope" value="Eukaryota"/>
</dbReference>
<feature type="compositionally biased region" description="Low complexity" evidence="7">
    <location>
        <begin position="428"/>
        <end position="439"/>
    </location>
</feature>
<dbReference type="InterPro" id="IPR012724">
    <property type="entry name" value="DnaJ"/>
</dbReference>
<dbReference type="GeneID" id="18250768"/>
<dbReference type="AlphaFoldDB" id="G3B5H7"/>
<evidence type="ECO:0000256" key="5">
    <source>
        <dbReference type="ARBA" id="ARBA00023186"/>
    </source>
</evidence>
<dbReference type="FunFam" id="2.10.230.10:FF:000001">
    <property type="entry name" value="DnaJ subfamily A member 2"/>
    <property type="match status" value="1"/>
</dbReference>
<dbReference type="GO" id="GO:0008270">
    <property type="term" value="F:zinc ion binding"/>
    <property type="evidence" value="ECO:0007669"/>
    <property type="project" value="UniProtKB-KW"/>
</dbReference>
<dbReference type="CDD" id="cd06257">
    <property type="entry name" value="DnaJ"/>
    <property type="match status" value="1"/>
</dbReference>
<dbReference type="STRING" id="590646.G3B5H7"/>
<keyword evidence="4 6" id="KW-0862">Zinc</keyword>
<evidence type="ECO:0000256" key="4">
    <source>
        <dbReference type="ARBA" id="ARBA00022833"/>
    </source>
</evidence>
<evidence type="ECO:0000256" key="3">
    <source>
        <dbReference type="ARBA" id="ARBA00022771"/>
    </source>
</evidence>
<dbReference type="InterPro" id="IPR001623">
    <property type="entry name" value="DnaJ_domain"/>
</dbReference>
<dbReference type="GO" id="GO:0051082">
    <property type="term" value="F:unfolded protein binding"/>
    <property type="evidence" value="ECO:0007669"/>
    <property type="project" value="InterPro"/>
</dbReference>
<dbReference type="HOGENOM" id="CLU_017633_10_0_1"/>
<dbReference type="OrthoDB" id="550424at2759"/>
<dbReference type="Pfam" id="PF01556">
    <property type="entry name" value="DnaJ_C"/>
    <property type="match status" value="1"/>
</dbReference>
<keyword evidence="11" id="KW-1185">Reference proteome</keyword>
<dbReference type="SUPFAM" id="SSF49493">
    <property type="entry name" value="HSP40/DnaJ peptide-binding domain"/>
    <property type="match status" value="2"/>
</dbReference>
<organism evidence="11">
    <name type="scientific">Candida tenuis (strain ATCC 10573 / BCRC 21748 / CBS 615 / JCM 9827 / NBRC 10315 / NRRL Y-1498 / VKM Y-70)</name>
    <name type="common">Yeast</name>
    <name type="synonym">Yamadazyma tenuis</name>
    <dbReference type="NCBI Taxonomy" id="590646"/>
    <lineage>
        <taxon>Eukaryota</taxon>
        <taxon>Fungi</taxon>
        <taxon>Dikarya</taxon>
        <taxon>Ascomycota</taxon>
        <taxon>Saccharomycotina</taxon>
        <taxon>Pichiomycetes</taxon>
        <taxon>Debaryomycetaceae</taxon>
        <taxon>Yamadazyma</taxon>
    </lineage>
</organism>
<dbReference type="InterPro" id="IPR001305">
    <property type="entry name" value="HSP_DnaJ_Cys-rich_dom"/>
</dbReference>
<dbReference type="InterPro" id="IPR002939">
    <property type="entry name" value="DnaJ_C"/>
</dbReference>
<dbReference type="SMART" id="SM00271">
    <property type="entry name" value="DnaJ"/>
    <property type="match status" value="1"/>
</dbReference>
<dbReference type="PROSITE" id="PS51188">
    <property type="entry name" value="ZF_CR"/>
    <property type="match status" value="1"/>
</dbReference>
<dbReference type="Pfam" id="PF00226">
    <property type="entry name" value="DnaJ"/>
    <property type="match status" value="1"/>
</dbReference>
<dbReference type="CDD" id="cd10747">
    <property type="entry name" value="DnaJ_C"/>
    <property type="match status" value="1"/>
</dbReference>
<dbReference type="InterPro" id="IPR036410">
    <property type="entry name" value="HSP_DnaJ_Cys-rich_dom_sf"/>
</dbReference>
<feature type="region of interest" description="Disordered" evidence="7">
    <location>
        <begin position="414"/>
        <end position="452"/>
    </location>
</feature>
<evidence type="ECO:0000256" key="7">
    <source>
        <dbReference type="SAM" id="MobiDB-lite"/>
    </source>
</evidence>
<dbReference type="InterPro" id="IPR008971">
    <property type="entry name" value="HSP40/DnaJ_pept-bd"/>
</dbReference>
<dbReference type="Gene3D" id="1.10.287.110">
    <property type="entry name" value="DnaJ domain"/>
    <property type="match status" value="1"/>
</dbReference>
<dbReference type="PROSITE" id="PS50076">
    <property type="entry name" value="DNAJ_2"/>
    <property type="match status" value="1"/>
</dbReference>
<keyword evidence="2" id="KW-0677">Repeat</keyword>
<proteinExistence type="inferred from homology"/>
<dbReference type="GO" id="GO:0009408">
    <property type="term" value="P:response to heat"/>
    <property type="evidence" value="ECO:0007669"/>
    <property type="project" value="InterPro"/>
</dbReference>
<accession>G3B5H7</accession>
<evidence type="ECO:0000313" key="11">
    <source>
        <dbReference type="Proteomes" id="UP000000707"/>
    </source>
</evidence>
<dbReference type="FunFam" id="2.60.260.20:FF:000003">
    <property type="entry name" value="DnaJ subfamily A member 2"/>
    <property type="match status" value="1"/>
</dbReference>
<dbReference type="InterPro" id="IPR036869">
    <property type="entry name" value="J_dom_sf"/>
</dbReference>
<evidence type="ECO:0000259" key="9">
    <source>
        <dbReference type="PROSITE" id="PS51188"/>
    </source>
</evidence>
<dbReference type="GO" id="GO:0005524">
    <property type="term" value="F:ATP binding"/>
    <property type="evidence" value="ECO:0007669"/>
    <property type="project" value="InterPro"/>
</dbReference>
<feature type="zinc finger region" description="CR-type" evidence="6">
    <location>
        <begin position="147"/>
        <end position="232"/>
    </location>
</feature>
<dbReference type="GO" id="GO:0006457">
    <property type="term" value="P:protein folding"/>
    <property type="evidence" value="ECO:0007669"/>
    <property type="project" value="InterPro"/>
</dbReference>
<dbReference type="InterPro" id="IPR044713">
    <property type="entry name" value="DNJA1/2-like"/>
</dbReference>
<dbReference type="PANTHER" id="PTHR43888">
    <property type="entry name" value="DNAJ-LIKE-2, ISOFORM A-RELATED"/>
    <property type="match status" value="1"/>
</dbReference>
<gene>
    <name evidence="10" type="ORF">CANTEDRAFT_98383</name>
</gene>
<dbReference type="Proteomes" id="UP000000707">
    <property type="component" value="Unassembled WGS sequence"/>
</dbReference>
<keyword evidence="1 6" id="KW-0479">Metal-binding</keyword>
<dbReference type="Pfam" id="PF00684">
    <property type="entry name" value="DnaJ_CXXCXGXG"/>
    <property type="match status" value="1"/>
</dbReference>
<sequence length="452" mass="50666">MSGDLYEILGVTSSADSSAIKKAYRRLALQYHPDKVTEHEREEAEIKFKEVSHAYEILIDEEKRNHYDIYGTTDDSNPFPGEQEFHGNPYDNFFGQGGSAEFGANDFANFFNGMNMNGNRKGQQGKPNKTPNAEIDVDVTLEDLYKGKIIKITSTRNIICTHCKGTGAKKNAVAKQCAKCEGKGKATKITRVGPGLVTQTTVDCTTCKGSGKVFSTKSYCKKCKGTMLIEEVKILEFEILKGSMGGESITLKGESDEYPGKETGDVVMTLSCKEHRVFERKEIDLYCDMKIPLVDALCGFSRIVVKHLDGRAIKVTTPKGKVIRPGDYIKIKGEGMPIKSSDSWFSRASKGDLYIKVDIEFPKDNWYLERNDLLKLKNVLPNDLSNSDDIDEISKTRENIELITDFELTNVDNLPTYSNDQEDKHEYNGNYEYEYDYPYNGGGSAQPECAQQ</sequence>
<dbReference type="GO" id="GO:0030544">
    <property type="term" value="F:Hsp70 protein binding"/>
    <property type="evidence" value="ECO:0007669"/>
    <property type="project" value="InterPro"/>
</dbReference>
<dbReference type="InterPro" id="IPR018253">
    <property type="entry name" value="DnaJ_domain_CS"/>
</dbReference>
<dbReference type="PROSITE" id="PS00636">
    <property type="entry name" value="DNAJ_1"/>
    <property type="match status" value="1"/>
</dbReference>
<dbReference type="CDD" id="cd10719">
    <property type="entry name" value="DnaJ_zf"/>
    <property type="match status" value="1"/>
</dbReference>
<evidence type="ECO:0000256" key="6">
    <source>
        <dbReference type="PROSITE-ProRule" id="PRU00546"/>
    </source>
</evidence>
<evidence type="ECO:0000259" key="8">
    <source>
        <dbReference type="PROSITE" id="PS50076"/>
    </source>
</evidence>
<feature type="domain" description="J" evidence="8">
    <location>
        <begin position="4"/>
        <end position="71"/>
    </location>
</feature>